<dbReference type="EMBL" id="QAOI01000031">
    <property type="protein sequence ID" value="PTQ70823.1"/>
    <property type="molecule type" value="Genomic_DNA"/>
</dbReference>
<protein>
    <submittedName>
        <fullName evidence="2">Uncharacterized protein</fullName>
    </submittedName>
</protein>
<feature type="compositionally biased region" description="Basic and acidic residues" evidence="1">
    <location>
        <begin position="166"/>
        <end position="180"/>
    </location>
</feature>
<feature type="region of interest" description="Disordered" evidence="1">
    <location>
        <begin position="249"/>
        <end position="271"/>
    </location>
</feature>
<reference evidence="2 3" key="1">
    <citation type="submission" date="2018-04" db="EMBL/GenBank/DDBJ databases">
        <title>Active sludge and wastewater microbial communities from Klosterneuburg, Austria.</title>
        <authorList>
            <person name="Wagner M."/>
        </authorList>
    </citation>
    <scope>NUCLEOTIDE SEQUENCE [LARGE SCALE GENOMIC DNA]</scope>
    <source>
        <strain evidence="2 3">Nm49</strain>
    </source>
</reference>
<evidence type="ECO:0000313" key="3">
    <source>
        <dbReference type="Proteomes" id="UP000244128"/>
    </source>
</evidence>
<organism evidence="2 3">
    <name type="scientific">Nitrosomonas oligotropha</name>
    <dbReference type="NCBI Taxonomy" id="42354"/>
    <lineage>
        <taxon>Bacteria</taxon>
        <taxon>Pseudomonadati</taxon>
        <taxon>Pseudomonadota</taxon>
        <taxon>Betaproteobacteria</taxon>
        <taxon>Nitrosomonadales</taxon>
        <taxon>Nitrosomonadaceae</taxon>
        <taxon>Nitrosomonas</taxon>
    </lineage>
</organism>
<feature type="region of interest" description="Disordered" evidence="1">
    <location>
        <begin position="145"/>
        <end position="181"/>
    </location>
</feature>
<dbReference type="Proteomes" id="UP000244128">
    <property type="component" value="Unassembled WGS sequence"/>
</dbReference>
<evidence type="ECO:0000313" key="2">
    <source>
        <dbReference type="EMBL" id="PTQ70823.1"/>
    </source>
</evidence>
<evidence type="ECO:0000256" key="1">
    <source>
        <dbReference type="SAM" id="MobiDB-lite"/>
    </source>
</evidence>
<dbReference type="AlphaFoldDB" id="A0A2T5HGW5"/>
<gene>
    <name evidence="2" type="ORF">C8R26_1319</name>
</gene>
<accession>A0A2T5HGW5</accession>
<name>A0A2T5HGW5_9PROT</name>
<comment type="caution">
    <text evidence="2">The sequence shown here is derived from an EMBL/GenBank/DDBJ whole genome shotgun (WGS) entry which is preliminary data.</text>
</comment>
<sequence>MREYGQISPQFWIGETGKKIRGNADAQIIALYLMTSPHSHMTGVFHCPVLYMSYETGIPFEGASKGLRRLIEVGFCEYDDPSETVFVIKMAMYQIGESLKQGDNRIAGLKKELQKMPETPMKHRFIEIYNNDFCLGFDVKNISPSEAPSKPLRSQEQEQEQGQEQEQEKTHTVEATEKTGKPTPAASVCLEIKKIGIIDINPAHPKLLMLIEAGATIDEFMHAARTAKDKGKGFAYVLGVVNGQRADAAQLGEKPGKRSRSPPASGGSRQHLMMEAGRSLFAHRDEEKGHEREIEGTAEFVECDTDKPVAGIVD</sequence>
<proteinExistence type="predicted"/>
<dbReference type="RefSeq" id="WP_107804237.1">
    <property type="nucleotide sequence ID" value="NZ_QAOI01000031.1"/>
</dbReference>